<feature type="coiled-coil region" evidence="1">
    <location>
        <begin position="1016"/>
        <end position="1078"/>
    </location>
</feature>
<feature type="domain" description="DUF7779" evidence="3">
    <location>
        <begin position="647"/>
        <end position="728"/>
    </location>
</feature>
<feature type="domain" description="NB-ARC" evidence="2">
    <location>
        <begin position="406"/>
        <end position="562"/>
    </location>
</feature>
<dbReference type="SUPFAM" id="SSF52540">
    <property type="entry name" value="P-loop containing nucleoside triphosphate hydrolases"/>
    <property type="match status" value="1"/>
</dbReference>
<evidence type="ECO:0000256" key="1">
    <source>
        <dbReference type="SAM" id="Coils"/>
    </source>
</evidence>
<evidence type="ECO:0000259" key="2">
    <source>
        <dbReference type="Pfam" id="PF00931"/>
    </source>
</evidence>
<dbReference type="InterPro" id="IPR053137">
    <property type="entry name" value="NLR-like"/>
</dbReference>
<evidence type="ECO:0000313" key="4">
    <source>
        <dbReference type="EMBL" id="KAL0634797.1"/>
    </source>
</evidence>
<dbReference type="Pfam" id="PF00931">
    <property type="entry name" value="NB-ARC"/>
    <property type="match status" value="1"/>
</dbReference>
<proteinExistence type="predicted"/>
<keyword evidence="5" id="KW-1185">Reference proteome</keyword>
<reference evidence="4 5" key="1">
    <citation type="submission" date="2024-02" db="EMBL/GenBank/DDBJ databases">
        <title>Discinaceae phylogenomics.</title>
        <authorList>
            <person name="Dirks A.C."/>
            <person name="James T.Y."/>
        </authorList>
    </citation>
    <scope>NUCLEOTIDE SEQUENCE [LARGE SCALE GENOMIC DNA]</scope>
    <source>
        <strain evidence="4 5">ACD0624</strain>
    </source>
</reference>
<comment type="caution">
    <text evidence="4">The sequence shown here is derived from an EMBL/GenBank/DDBJ whole genome shotgun (WGS) entry which is preliminary data.</text>
</comment>
<evidence type="ECO:0008006" key="6">
    <source>
        <dbReference type="Google" id="ProtNLM"/>
    </source>
</evidence>
<keyword evidence="1" id="KW-0175">Coiled coil</keyword>
<dbReference type="SUPFAM" id="SSF48452">
    <property type="entry name" value="TPR-like"/>
    <property type="match status" value="3"/>
</dbReference>
<evidence type="ECO:0000313" key="5">
    <source>
        <dbReference type="Proteomes" id="UP001447188"/>
    </source>
</evidence>
<dbReference type="InterPro" id="IPR011990">
    <property type="entry name" value="TPR-like_helical_dom_sf"/>
</dbReference>
<protein>
    <recommendedName>
        <fullName evidence="6">NB-ARC domain-containing protein</fullName>
    </recommendedName>
</protein>
<sequence>MEVPRSEKPVGGTSATTFRISEIPICLLMHEILEIVKGVLSTGDGDGDDGIVILNSSLAQSPSDQTRFQIATVTFLTVPTKLNVRNGGHLRIEIMVGNVPTYICFDRHFFGLTPLNDGASAGYTVDLVFVTGLAGHAFGSWKARGENTMWIRDFLAGDINHDAPAKVRILTYGYDSTLFANNSNAGISEFSRSFLESIRNARRLSSESQRPIIFVAHSLGGIVVKQALVDAANGQRNEKLVLELGVRSQRLRSLHNTFCQFFNFKDCRIISVYETKLSRTVQQSESGQWMRTGPEIEMVTIESAVFSVQQGARYHQLSRDVDHSNLAKFSSRADQDYINLRGRIVDCVEDAPDVIHARFTALTEQVLGKHTVHCPFEIPFELPYSKNPNFTGRDDLLDMIDTEIRSRVSKVIVLYGMGGIGKTQITLEYIHTHHAEYSSVIWVDGTSKDTATIGFRAVAQRLVRHYATTATYEKPDYAQIGRLLGVDLEEDGQLSVKGEATERILEAVKRWYCEKENQNWLLVLDNVDDLESFDITSFIPTTSHGAILMTSRRKECSRFGKGLEIDDMLEPEAIYKAIAADIVKKLGYLPLAIDQAGAYIATREIPLQTYLELYEGNFWRIFGERPNPLWSYRDQTVFTTWEISFQAIEEMNKESAELLSLCSFLHNEDIWEEMLRRGQRLAKNDFKLNEVLEPLFSYSLARRKGRTDSFYIHPLVHLWARERLSNEDKQRKAEHAFVFLGQAVQTEKNRPSGQWKYEARIMAHLNILQNTAVKYLQHEKRYVSERLWVDAQRSLVETLRHQGRWAESEALGLQMLEANMRTLGNEHADTLDCMGNLAKTYWSQGRWVEAEELDLQVLEARSRMLGNEHPDTLVCMANLALTHWSQRRLVEAEALQLQVLEARKRTLGNEHLDTLECMANLALTYWSQGRLVEAEELQLQVLEARRRMLGNEHPDTLDCMDNLASTHRGQGRWAETEVLELQVLEASKRILGNEHPDTILGISNLALTYWSQGRWAEAEELELQVLEARKRMLGNEHPDTLVSMGNLASTYSRQGRWVEAEELQLQVLEARKRILGNEHPSTLVCMGSLARIYSSQRRSEEAEALESQVLEAARRR</sequence>
<dbReference type="Gene3D" id="3.40.50.300">
    <property type="entry name" value="P-loop containing nucleotide triphosphate hydrolases"/>
    <property type="match status" value="1"/>
</dbReference>
<name>A0ABR3GGC0_9PEZI</name>
<dbReference type="SUPFAM" id="SSF53474">
    <property type="entry name" value="alpha/beta-Hydrolases"/>
    <property type="match status" value="1"/>
</dbReference>
<dbReference type="InterPro" id="IPR056681">
    <property type="entry name" value="DUF7779"/>
</dbReference>
<dbReference type="Pfam" id="PF13424">
    <property type="entry name" value="TPR_12"/>
    <property type="match status" value="4"/>
</dbReference>
<dbReference type="PANTHER" id="PTHR46082:SF6">
    <property type="entry name" value="AAA+ ATPASE DOMAIN-CONTAINING PROTEIN-RELATED"/>
    <property type="match status" value="1"/>
</dbReference>
<dbReference type="EMBL" id="JBBBZM010000084">
    <property type="protein sequence ID" value="KAL0634797.1"/>
    <property type="molecule type" value="Genomic_DNA"/>
</dbReference>
<dbReference type="Gene3D" id="3.40.50.1820">
    <property type="entry name" value="alpha/beta hydrolase"/>
    <property type="match status" value="1"/>
</dbReference>
<gene>
    <name evidence="4" type="ORF">Q9L58_006230</name>
</gene>
<dbReference type="InterPro" id="IPR029058">
    <property type="entry name" value="AB_hydrolase_fold"/>
</dbReference>
<accession>A0ABR3GGC0</accession>
<dbReference type="Gene3D" id="1.25.40.10">
    <property type="entry name" value="Tetratricopeptide repeat domain"/>
    <property type="match status" value="2"/>
</dbReference>
<organism evidence="4 5">
    <name type="scientific">Discina gigas</name>
    <dbReference type="NCBI Taxonomy" id="1032678"/>
    <lineage>
        <taxon>Eukaryota</taxon>
        <taxon>Fungi</taxon>
        <taxon>Dikarya</taxon>
        <taxon>Ascomycota</taxon>
        <taxon>Pezizomycotina</taxon>
        <taxon>Pezizomycetes</taxon>
        <taxon>Pezizales</taxon>
        <taxon>Discinaceae</taxon>
        <taxon>Discina</taxon>
    </lineage>
</organism>
<dbReference type="InterPro" id="IPR027417">
    <property type="entry name" value="P-loop_NTPase"/>
</dbReference>
<dbReference type="Pfam" id="PF25000">
    <property type="entry name" value="DUF7779"/>
    <property type="match status" value="1"/>
</dbReference>
<dbReference type="InterPro" id="IPR002182">
    <property type="entry name" value="NB-ARC"/>
</dbReference>
<dbReference type="InterPro" id="IPR019734">
    <property type="entry name" value="TPR_rpt"/>
</dbReference>
<dbReference type="SMART" id="SM00028">
    <property type="entry name" value="TPR"/>
    <property type="match status" value="5"/>
</dbReference>
<dbReference type="Proteomes" id="UP001447188">
    <property type="component" value="Unassembled WGS sequence"/>
</dbReference>
<dbReference type="PANTHER" id="PTHR46082">
    <property type="entry name" value="ATP/GTP-BINDING PROTEIN-RELATED"/>
    <property type="match status" value="1"/>
</dbReference>
<evidence type="ECO:0000259" key="3">
    <source>
        <dbReference type="Pfam" id="PF25000"/>
    </source>
</evidence>